<keyword evidence="6 17" id="KW-0547">Nucleotide-binding</keyword>
<comment type="function">
    <text evidence="17">Catalyzes the dehydration of the S-form of NAD(P)HX at the expense of ADP, which is converted to AMP. Together with NAD(P)HX epimerase, which catalyzes the epimerization of the S- and R-forms, the enzyme allows the repair of both epimers of NAD(P)HX, a damaged form of NAD(P)H that is a result of enzymatic or heat-dependent hydration.</text>
</comment>
<keyword evidence="10 17" id="KW-0520">NAD</keyword>
<dbReference type="EMBL" id="JAFBIT010000001">
    <property type="protein sequence ID" value="MCF2651464.1"/>
    <property type="molecule type" value="Genomic_DNA"/>
</dbReference>
<evidence type="ECO:0000256" key="18">
    <source>
        <dbReference type="HAMAP-Rule" id="MF_01966"/>
    </source>
</evidence>
<evidence type="ECO:0000256" key="16">
    <source>
        <dbReference type="ARBA" id="ARBA00049209"/>
    </source>
</evidence>
<dbReference type="HAMAP" id="MF_01966">
    <property type="entry name" value="NADHX_epimerase"/>
    <property type="match status" value="1"/>
</dbReference>
<dbReference type="SUPFAM" id="SSF64153">
    <property type="entry name" value="YjeF N-terminal domain-like"/>
    <property type="match status" value="1"/>
</dbReference>
<dbReference type="InterPro" id="IPR029056">
    <property type="entry name" value="Ribokinase-like"/>
</dbReference>
<comment type="caution">
    <text evidence="22">The sequence shown here is derived from an EMBL/GenBank/DDBJ whole genome shotgun (WGS) entry which is preliminary data.</text>
</comment>
<organism evidence="22 23">
    <name type="scientific">Anaeromassilibacillus senegalensis</name>
    <dbReference type="NCBI Taxonomy" id="1673717"/>
    <lineage>
        <taxon>Bacteria</taxon>
        <taxon>Bacillati</taxon>
        <taxon>Bacillota</taxon>
        <taxon>Clostridia</taxon>
        <taxon>Eubacteriales</taxon>
        <taxon>Acutalibacteraceae</taxon>
        <taxon>Anaeromassilibacillus</taxon>
    </lineage>
</organism>
<feature type="binding site" evidence="17">
    <location>
        <position position="438"/>
    </location>
    <ligand>
        <name>AMP</name>
        <dbReference type="ChEBI" id="CHEBI:456215"/>
    </ligand>
</feature>
<dbReference type="HAMAP" id="MF_01965">
    <property type="entry name" value="NADHX_dehydratase"/>
    <property type="match status" value="1"/>
</dbReference>
<dbReference type="PANTHER" id="PTHR12592:SF0">
    <property type="entry name" value="ATP-DEPENDENT (S)-NAD(P)H-HYDRATE DEHYDRATASE"/>
    <property type="match status" value="1"/>
</dbReference>
<reference evidence="22 23" key="1">
    <citation type="submission" date="2020-12" db="EMBL/GenBank/DDBJ databases">
        <title>Whole genome sequences of gut porcine anaerobes.</title>
        <authorList>
            <person name="Kubasova T."/>
            <person name="Jahodarova E."/>
            <person name="Rychlik I."/>
        </authorList>
    </citation>
    <scope>NUCLEOTIDE SEQUENCE [LARGE SCALE GENOMIC DNA]</scope>
    <source>
        <strain evidence="22 23">An867</strain>
    </source>
</reference>
<dbReference type="InterPro" id="IPR004443">
    <property type="entry name" value="YjeF_N_dom"/>
</dbReference>
<evidence type="ECO:0000256" key="19">
    <source>
        <dbReference type="PIRNR" id="PIRNR017184"/>
    </source>
</evidence>
<dbReference type="Pfam" id="PF03853">
    <property type="entry name" value="YjeF_N"/>
    <property type="match status" value="1"/>
</dbReference>
<evidence type="ECO:0000256" key="7">
    <source>
        <dbReference type="ARBA" id="ARBA00022840"/>
    </source>
</evidence>
<dbReference type="PIRSF" id="PIRSF017184">
    <property type="entry name" value="Nnr"/>
    <property type="match status" value="1"/>
</dbReference>
<protein>
    <recommendedName>
        <fullName evidence="19">Bifunctional NAD(P)H-hydrate repair enzyme</fullName>
    </recommendedName>
    <alternativeName>
        <fullName evidence="19">Nicotinamide nucleotide repair protein</fullName>
    </alternativeName>
    <domain>
        <recommendedName>
            <fullName evidence="19">ADP-dependent (S)-NAD(P)H-hydrate dehydratase</fullName>
            <ecNumber evidence="19">4.2.1.136</ecNumber>
        </recommendedName>
        <alternativeName>
            <fullName evidence="19">ADP-dependent NAD(P)HX dehydratase</fullName>
        </alternativeName>
    </domain>
    <domain>
        <recommendedName>
            <fullName evidence="19">NAD(P)H-hydrate epimerase</fullName>
            <ecNumber evidence="19">5.1.99.6</ecNumber>
        </recommendedName>
    </domain>
</protein>
<dbReference type="SUPFAM" id="SSF53613">
    <property type="entry name" value="Ribokinase-like"/>
    <property type="match status" value="1"/>
</dbReference>
<comment type="similarity">
    <text evidence="18">Belongs to the NnrE/AIBP family.</text>
</comment>
<evidence type="ECO:0000256" key="9">
    <source>
        <dbReference type="ARBA" id="ARBA00022958"/>
    </source>
</evidence>
<evidence type="ECO:0000256" key="4">
    <source>
        <dbReference type="ARBA" id="ARBA00009524"/>
    </source>
</evidence>
<evidence type="ECO:0000256" key="11">
    <source>
        <dbReference type="ARBA" id="ARBA00023235"/>
    </source>
</evidence>
<comment type="catalytic activity">
    <reaction evidence="1 18 19">
        <text>(6R)-NADHX = (6S)-NADHX</text>
        <dbReference type="Rhea" id="RHEA:32215"/>
        <dbReference type="ChEBI" id="CHEBI:64074"/>
        <dbReference type="ChEBI" id="CHEBI:64075"/>
        <dbReference type="EC" id="5.1.99.6"/>
    </reaction>
</comment>
<comment type="function">
    <text evidence="18">Catalyzes the epimerization of the S- and R-forms of NAD(P)HX, a damaged form of NAD(P)H that is a result of enzymatic or heat-dependent hydration. This is a prerequisite for the S-specific NAD(P)H-hydrate dehydratase to allow the repair of both epimers of NAD(P)HX.</text>
</comment>
<comment type="catalytic activity">
    <reaction evidence="15 17 19">
        <text>(6S)-NADHX + ADP = AMP + phosphate + NADH + H(+)</text>
        <dbReference type="Rhea" id="RHEA:32223"/>
        <dbReference type="ChEBI" id="CHEBI:15378"/>
        <dbReference type="ChEBI" id="CHEBI:43474"/>
        <dbReference type="ChEBI" id="CHEBI:57945"/>
        <dbReference type="ChEBI" id="CHEBI:64074"/>
        <dbReference type="ChEBI" id="CHEBI:456215"/>
        <dbReference type="ChEBI" id="CHEBI:456216"/>
        <dbReference type="EC" id="4.2.1.136"/>
    </reaction>
</comment>
<dbReference type="NCBIfam" id="TIGR00197">
    <property type="entry name" value="yjeF_nterm"/>
    <property type="match status" value="1"/>
</dbReference>
<feature type="binding site" evidence="17">
    <location>
        <begin position="409"/>
        <end position="413"/>
    </location>
    <ligand>
        <name>AMP</name>
        <dbReference type="ChEBI" id="CHEBI:456215"/>
    </ligand>
</feature>
<feature type="binding site" evidence="18">
    <location>
        <position position="58"/>
    </location>
    <ligand>
        <name>K(+)</name>
        <dbReference type="ChEBI" id="CHEBI:29103"/>
    </ligand>
</feature>
<dbReference type="PROSITE" id="PS51383">
    <property type="entry name" value="YJEF_C_3"/>
    <property type="match status" value="1"/>
</dbReference>
<feature type="binding site" evidence="17">
    <location>
        <position position="321"/>
    </location>
    <ligand>
        <name>(6S)-NADPHX</name>
        <dbReference type="ChEBI" id="CHEBI:64076"/>
    </ligand>
</feature>
<feature type="binding site" evidence="18">
    <location>
        <position position="121"/>
    </location>
    <ligand>
        <name>K(+)</name>
        <dbReference type="ChEBI" id="CHEBI:29103"/>
    </ligand>
</feature>
<dbReference type="EC" id="5.1.99.6" evidence="19"/>
<dbReference type="RefSeq" id="WP_235322475.1">
    <property type="nucleotide sequence ID" value="NZ_JAFBIT010000001.1"/>
</dbReference>
<keyword evidence="9 18" id="KW-0630">Potassium</keyword>
<evidence type="ECO:0000256" key="8">
    <source>
        <dbReference type="ARBA" id="ARBA00022857"/>
    </source>
</evidence>
<comment type="cofactor">
    <cofactor evidence="18 19">
        <name>K(+)</name>
        <dbReference type="ChEBI" id="CHEBI:29103"/>
    </cofactor>
    <text evidence="18 19">Binds 1 potassium ion per subunit.</text>
</comment>
<dbReference type="InterPro" id="IPR030677">
    <property type="entry name" value="Nnr"/>
</dbReference>
<evidence type="ECO:0000256" key="17">
    <source>
        <dbReference type="HAMAP-Rule" id="MF_01965"/>
    </source>
</evidence>
<evidence type="ECO:0000256" key="3">
    <source>
        <dbReference type="ARBA" id="ARBA00006001"/>
    </source>
</evidence>
<dbReference type="NCBIfam" id="TIGR00196">
    <property type="entry name" value="yjeF_cterm"/>
    <property type="match status" value="1"/>
</dbReference>
<comment type="cofactor">
    <cofactor evidence="17">
        <name>Mg(2+)</name>
        <dbReference type="ChEBI" id="CHEBI:18420"/>
    </cofactor>
</comment>
<evidence type="ECO:0000256" key="10">
    <source>
        <dbReference type="ARBA" id="ARBA00023027"/>
    </source>
</evidence>
<keyword evidence="7 17" id="KW-0067">ATP-binding</keyword>
<comment type="similarity">
    <text evidence="3 19">In the N-terminal section; belongs to the NnrE/AIBP family.</text>
</comment>
<dbReference type="InterPro" id="IPR000631">
    <property type="entry name" value="CARKD"/>
</dbReference>
<comment type="similarity">
    <text evidence="4 19">In the C-terminal section; belongs to the NnrD/CARKD family.</text>
</comment>
<comment type="similarity">
    <text evidence="17">Belongs to the NnrD/CARKD family.</text>
</comment>
<keyword evidence="13" id="KW-0511">Multifunctional enzyme</keyword>
<dbReference type="PROSITE" id="PS51385">
    <property type="entry name" value="YJEF_N"/>
    <property type="match status" value="1"/>
</dbReference>
<evidence type="ECO:0000256" key="12">
    <source>
        <dbReference type="ARBA" id="ARBA00023239"/>
    </source>
</evidence>
<comment type="subunit">
    <text evidence="17">Homotetramer.</text>
</comment>
<feature type="binding site" evidence="18">
    <location>
        <position position="154"/>
    </location>
    <ligand>
        <name>(6S)-NADPHX</name>
        <dbReference type="ChEBI" id="CHEBI:64076"/>
    </ligand>
</feature>
<gene>
    <name evidence="17" type="primary">nnrD</name>
    <name evidence="18" type="synonym">nnrE</name>
    <name evidence="22" type="ORF">JQM67_02430</name>
</gene>
<comment type="caution">
    <text evidence="18">Lacks conserved residue(s) required for the propagation of feature annotation.</text>
</comment>
<name>A0ABS9CK93_9FIRM</name>
<evidence type="ECO:0000259" key="21">
    <source>
        <dbReference type="PROSITE" id="PS51385"/>
    </source>
</evidence>
<dbReference type="CDD" id="cd01171">
    <property type="entry name" value="YXKO-related"/>
    <property type="match status" value="1"/>
</dbReference>
<evidence type="ECO:0000256" key="13">
    <source>
        <dbReference type="ARBA" id="ARBA00023268"/>
    </source>
</evidence>
<keyword evidence="12 17" id="KW-0456">Lyase</keyword>
<comment type="catalytic activity">
    <reaction evidence="16 17 19">
        <text>(6S)-NADPHX + ADP = AMP + phosphate + NADPH + H(+)</text>
        <dbReference type="Rhea" id="RHEA:32235"/>
        <dbReference type="ChEBI" id="CHEBI:15378"/>
        <dbReference type="ChEBI" id="CHEBI:43474"/>
        <dbReference type="ChEBI" id="CHEBI:57783"/>
        <dbReference type="ChEBI" id="CHEBI:64076"/>
        <dbReference type="ChEBI" id="CHEBI:456215"/>
        <dbReference type="ChEBI" id="CHEBI:456216"/>
        <dbReference type="EC" id="4.2.1.136"/>
    </reaction>
</comment>
<feature type="domain" description="YjeF N-terminal" evidence="21">
    <location>
        <begin position="9"/>
        <end position="211"/>
    </location>
</feature>
<keyword evidence="11 18" id="KW-0413">Isomerase</keyword>
<dbReference type="Pfam" id="PF01256">
    <property type="entry name" value="Carb_kinase"/>
    <property type="match status" value="1"/>
</dbReference>
<keyword evidence="23" id="KW-1185">Reference proteome</keyword>
<dbReference type="Gene3D" id="3.40.50.10260">
    <property type="entry name" value="YjeF N-terminal domain"/>
    <property type="match status" value="1"/>
</dbReference>
<evidence type="ECO:0000256" key="15">
    <source>
        <dbReference type="ARBA" id="ARBA00048238"/>
    </source>
</evidence>
<dbReference type="PANTHER" id="PTHR12592">
    <property type="entry name" value="ATP-DEPENDENT (S)-NAD(P)H-HYDRATE DEHYDRATASE FAMILY MEMBER"/>
    <property type="match status" value="1"/>
</dbReference>
<evidence type="ECO:0000256" key="14">
    <source>
        <dbReference type="ARBA" id="ARBA00025153"/>
    </source>
</evidence>
<evidence type="ECO:0000313" key="23">
    <source>
        <dbReference type="Proteomes" id="UP001299220"/>
    </source>
</evidence>
<feature type="binding site" evidence="17">
    <location>
        <position position="439"/>
    </location>
    <ligand>
        <name>(6S)-NADPHX</name>
        <dbReference type="ChEBI" id="CHEBI:64076"/>
    </ligand>
</feature>
<evidence type="ECO:0000256" key="2">
    <source>
        <dbReference type="ARBA" id="ARBA00000909"/>
    </source>
</evidence>
<keyword evidence="5 18" id="KW-0479">Metal-binding</keyword>
<feature type="binding site" evidence="17">
    <location>
        <position position="372"/>
    </location>
    <ligand>
        <name>(6S)-NADPHX</name>
        <dbReference type="ChEBI" id="CHEBI:64076"/>
    </ligand>
</feature>
<comment type="catalytic activity">
    <reaction evidence="2 18 19">
        <text>(6R)-NADPHX = (6S)-NADPHX</text>
        <dbReference type="Rhea" id="RHEA:32227"/>
        <dbReference type="ChEBI" id="CHEBI:64076"/>
        <dbReference type="ChEBI" id="CHEBI:64077"/>
        <dbReference type="EC" id="5.1.99.6"/>
    </reaction>
</comment>
<evidence type="ECO:0000256" key="5">
    <source>
        <dbReference type="ARBA" id="ARBA00022723"/>
    </source>
</evidence>
<dbReference type="EC" id="4.2.1.136" evidence="19"/>
<evidence type="ECO:0000259" key="20">
    <source>
        <dbReference type="PROSITE" id="PS51383"/>
    </source>
</evidence>
<keyword evidence="8 17" id="KW-0521">NADP</keyword>
<evidence type="ECO:0000256" key="1">
    <source>
        <dbReference type="ARBA" id="ARBA00000013"/>
    </source>
</evidence>
<comment type="function">
    <text evidence="14 19">Bifunctional enzyme that catalyzes the epimerization of the S- and R-forms of NAD(P)HX and the dehydration of the S-form of NAD(P)HX at the expense of ADP, which is converted to AMP. This allows the repair of both epimers of NAD(P)HX, a damaged form of NAD(P)H that is a result of enzymatic or heat-dependent hydration.</text>
</comment>
<proteinExistence type="inferred from homology"/>
<feature type="domain" description="YjeF C-terminal" evidence="20">
    <location>
        <begin position="221"/>
        <end position="498"/>
    </location>
</feature>
<feature type="binding site" evidence="18">
    <location>
        <begin position="125"/>
        <end position="131"/>
    </location>
    <ligand>
        <name>(6S)-NADPHX</name>
        <dbReference type="ChEBI" id="CHEBI:64076"/>
    </ligand>
</feature>
<evidence type="ECO:0000256" key="6">
    <source>
        <dbReference type="ARBA" id="ARBA00022741"/>
    </source>
</evidence>
<feature type="binding site" evidence="18">
    <location>
        <begin position="57"/>
        <end position="61"/>
    </location>
    <ligand>
        <name>(6S)-NADPHX</name>
        <dbReference type="ChEBI" id="CHEBI:64076"/>
    </ligand>
</feature>
<evidence type="ECO:0000313" key="22">
    <source>
        <dbReference type="EMBL" id="MCF2651464.1"/>
    </source>
</evidence>
<dbReference type="Gene3D" id="3.40.1190.20">
    <property type="match status" value="1"/>
</dbReference>
<feature type="binding site" evidence="17">
    <location>
        <position position="256"/>
    </location>
    <ligand>
        <name>(6S)-NADPHX</name>
        <dbReference type="ChEBI" id="CHEBI:64076"/>
    </ligand>
</feature>
<dbReference type="InterPro" id="IPR036652">
    <property type="entry name" value="YjeF_N_dom_sf"/>
</dbReference>
<accession>A0ABS9CK93</accession>
<sequence length="502" mass="52751">MKILRAAEIRSLEECAVESGVSMEMLMENAGAACASFIEEKMAVRGKKAVILCGKGNNGGDGFVIARLLSKAGAEVTVVLMQGAPASALAKQAYDKMHKGIEIILARHAAGAVDEADLIVDAVFGFSFHGKLPAAMEPIIERANASKALRVSVDVPSGAQCDTGAVEGTCFKAQYTVTFTAIKPSSVVYPAAGYSGLTVVRQVGIKREFLQMLPSDTESVLLGSLCPLFPKRDPEGHKGTYGRLLMLCGSIGMAGACMMAARAALRSGVGLLNIAIPHALYPILAPAVPEAVFTLYDPDETLEPRLAEALEKADACLVGCGLGTAPYAERIVQTVLEKAECPVVLDADALNILAKTPEKLLTPRVPIIVTPHPGEMARLRGKLMEDIRADRIRTAKEFAAKYRVITVLKGAGTVTAAPNGEVRINTTGNPGMAKGGSGDVLAGITGALLAQGMEPFEAAYAAVCIHGAAGDRCAKRLSEHGMLPTDLIETLPEIFLEIEGRD</sequence>
<feature type="binding site" evidence="18">
    <location>
        <position position="157"/>
    </location>
    <ligand>
        <name>K(+)</name>
        <dbReference type="ChEBI" id="CHEBI:29103"/>
    </ligand>
</feature>
<dbReference type="Proteomes" id="UP001299220">
    <property type="component" value="Unassembled WGS sequence"/>
</dbReference>